<dbReference type="InterPro" id="IPR009091">
    <property type="entry name" value="RCC1/BLIP-II"/>
</dbReference>
<feature type="repeat" description="RCC1" evidence="2">
    <location>
        <begin position="161"/>
        <end position="212"/>
    </location>
</feature>
<feature type="compositionally biased region" description="Low complexity" evidence="3">
    <location>
        <begin position="445"/>
        <end position="462"/>
    </location>
</feature>
<feature type="region of interest" description="Disordered" evidence="3">
    <location>
        <begin position="340"/>
        <end position="385"/>
    </location>
</feature>
<accession>A0A067REV8</accession>
<dbReference type="Proteomes" id="UP000027135">
    <property type="component" value="Unassembled WGS sequence"/>
</dbReference>
<evidence type="ECO:0000313" key="6">
    <source>
        <dbReference type="Proteomes" id="UP000027135"/>
    </source>
</evidence>
<dbReference type="InterPro" id="IPR000408">
    <property type="entry name" value="Reg_chr_condens"/>
</dbReference>
<feature type="compositionally biased region" description="Low complexity" evidence="3">
    <location>
        <begin position="710"/>
        <end position="735"/>
    </location>
</feature>
<protein>
    <submittedName>
        <fullName evidence="5">Putative E3 ubiquitin-protein ligase HERC2</fullName>
    </submittedName>
</protein>
<feature type="compositionally biased region" description="Basic and acidic residues" evidence="3">
    <location>
        <begin position="962"/>
        <end position="972"/>
    </location>
</feature>
<feature type="repeat" description="RCC1" evidence="2">
    <location>
        <begin position="761"/>
        <end position="814"/>
    </location>
</feature>
<dbReference type="SUPFAM" id="SSF50985">
    <property type="entry name" value="RCC1/BLIP-II"/>
    <property type="match status" value="2"/>
</dbReference>
<evidence type="ECO:0000313" key="5">
    <source>
        <dbReference type="EMBL" id="KDR22302.1"/>
    </source>
</evidence>
<feature type="region of interest" description="Disordered" evidence="3">
    <location>
        <begin position="434"/>
        <end position="462"/>
    </location>
</feature>
<dbReference type="STRING" id="136037.A0A067REV8"/>
<dbReference type="InterPro" id="IPR058923">
    <property type="entry name" value="RCC1-like_dom"/>
</dbReference>
<feature type="region of interest" description="Disordered" evidence="3">
    <location>
        <begin position="1631"/>
        <end position="1664"/>
    </location>
</feature>
<dbReference type="PROSITE" id="PS00626">
    <property type="entry name" value="RCC1_2"/>
    <property type="match status" value="3"/>
</dbReference>
<feature type="repeat" description="RCC1" evidence="2">
    <location>
        <begin position="213"/>
        <end position="264"/>
    </location>
</feature>
<feature type="repeat" description="RCC1" evidence="2">
    <location>
        <begin position="107"/>
        <end position="161"/>
    </location>
</feature>
<feature type="compositionally biased region" description="Polar residues" evidence="3">
    <location>
        <begin position="973"/>
        <end position="985"/>
    </location>
</feature>
<evidence type="ECO:0000256" key="3">
    <source>
        <dbReference type="SAM" id="MobiDB-lite"/>
    </source>
</evidence>
<dbReference type="PRINTS" id="PR00633">
    <property type="entry name" value="RCCNDNSATION"/>
</dbReference>
<feature type="compositionally biased region" description="Basic and acidic residues" evidence="3">
    <location>
        <begin position="543"/>
        <end position="556"/>
    </location>
</feature>
<feature type="compositionally biased region" description="Polar residues" evidence="3">
    <location>
        <begin position="557"/>
        <end position="571"/>
    </location>
</feature>
<dbReference type="PANTHER" id="PTHR22872">
    <property type="entry name" value="BTK-BINDING PROTEIN-RELATED"/>
    <property type="match status" value="1"/>
</dbReference>
<sequence length="1940" mass="212633">MFKIGRRREHSSGSFGSYSAQMDSLDFLDSVDEIFVPGEDIVQMFLLVLLYLAKKSQVSSFVFVPELMEKIQLAEDDEDSDHLCPSLPVRANTLSAGFSHVALIRNGAIYTWGNTAQGCLGTGPTMSRHSCPQQISLFPDLKLEVISVSCGRQHTLSLTNNGIYAWGSSQFGQLGIGKTGQCPYPQLVEHLSREHIIAVSAGQYHSIALADDGRVFTWGWGVHGQLGHCSVEDCHMPTLVERLIGKVVTQVHGGHGHTLALTAEGHVYTFGSSVFGQLGNGSTVKSSVPVRVTALTERITIIATNYFHNLAVSSTNKLYMWGASPQVLRLQAQAQKKAKLQQQHLPSGTTTSIVTPSSPSRPATAHVHSTSGINSEIPGLLLESPDLPTAAKPEYIDKDRRHNLKPASSSCDSELPSVDVSCSLSSNVVKTQEISAESNVNTKDSLSSHSELSSPILNNTDSLNNTSSMSDFAMKSSQCHNLLSENVRTLEVSNNEHVNIQKQSSQSNRDFPVEDGERIGEVQATHSEKNVQQSRSSFLCVNEKQEEFRSSNESDKTSSMQPSTFLSQDSPGSDARPVLSLASSDIEHHGSPNVDASPKNLQFRCSSFTSTRKDQNLDLKVSSDTKSNARSTKSELIDDGQLHLTPQPVDTSLVVGRIVQVSCGCHHSALLTRDGDLYVWGRNLDGQLGNGTRKEIPIPTPLTFPAASATPSTKNSSPSQSSAMPKSSSPSGVVSGGEKLRLQHISCGCEFTVAQEIASAGKVWAWGNNSLAQLGRVPVEDSKSLEGKLVMLKTTKRVIKLPHGSQKSCDVPKAVPGLPNCTISFKYDNLSGIGGYCVYLTQSSTELCPPLCSIEDPCYGLRTLHYTLQHFHGHYDSTYLLNKCLALENYQGAAKLAALDRHYHLALSYQLKALTLATLEFGFDPEKHHENPCTNFSRETDEKHLNSKKTESSSETANRGLSPDHSEEDKIRNTNFPQNSNMVNEAENRNPTSLIVKRLKARVTNVNSSCIHVENGSGNSKTEVTESIVTDSNLVNKVVVSTEAYVNMNSSVEDTAQCDDKEDTTLNEIKRDCSVSDTTNHEDNIINIEDKSNLITPQNRNYKTEIVTESDTENKNWRNSKLDLLYESEDISETNQVTEDTDTIKKKSIVGFSGEICVQLNEDLKSDSKLPLIRSSTDKTKPETEIEESVKLDDSNEEVDFMVNPSDDLRSKTQVFPIEEEGETSSSISTPESLISTNVNDSEMHAFAVQGGTEQMSEGHHLTSPDSGTSLVSKERCPMSSKFFISEVYEQSSHDADVNLICTDENRDFENPVAACTDVDKEKNFEQQNEDPDKCETELIGDLPPLLNSDKSMGDSESFSVIQQKNVLMESELNSRFLNDVGEPQSSFDTSTLSVESNISGVKEEVGVKTEDEMKHKTDNGTHEFQNNGIRDQKSTSECKSSKNLNETIGKIDNLKQELTSSDPNTIFFNSETCSKVVESDCTKYEHTADLSLKSLNFKEETGDSVTEEKLTARIKQPSVNLSTCLDSSSLSSTKNQVVIVPDVVIETFVEPAVGELERNCRDIENSTKQLCSDTVDLENYENELKLSSGDKDSLITDVAPENGVSGKSKKVVRVKVFDNAFSENIKSAQTDLISQSEPSENGPSKINCGNGTQQVKSTDENGATKEVTGNTACVDLVGQAASVVEYYVSMMEEDSHAMMSRLLEQGIEFWLSHSLPVDHLENLLLKHMSKFFYPLGLLLFCKDGNTGEEKVETQKQAVSMLNHLSTRFCLQLCSSLLNHINQRKAYPEYIEVLAQVTSMQAAPSLNGCCVTSQGLSQSPEQLMEAILEGLGTTKELGGSLGQTYINLQEEASETCKDPASETTKLEQLLAFSCGHHYGQSVFYQSILPELELGLLQLHHPLPNTARVLKGLFGSNSPNLHLACPRCVLSYLRSQTTPPL</sequence>
<dbReference type="Pfam" id="PF25390">
    <property type="entry name" value="WD40_RLD"/>
    <property type="match status" value="1"/>
</dbReference>
<feature type="compositionally biased region" description="Low complexity" evidence="3">
    <location>
        <begin position="340"/>
        <end position="362"/>
    </location>
</feature>
<keyword evidence="6" id="KW-1185">Reference proteome</keyword>
<dbReference type="InParanoid" id="A0A067REV8"/>
<keyword evidence="1" id="KW-0677">Repeat</keyword>
<dbReference type="Gene3D" id="2.130.10.30">
    <property type="entry name" value="Regulator of chromosome condensation 1/beta-lactamase-inhibitor protein II"/>
    <property type="match status" value="3"/>
</dbReference>
<gene>
    <name evidence="5" type="ORF">L798_01172</name>
</gene>
<dbReference type="Pfam" id="PF13540">
    <property type="entry name" value="RCC1_2"/>
    <property type="match status" value="1"/>
</dbReference>
<dbReference type="InterPro" id="IPR051625">
    <property type="entry name" value="Signaling_Regulatory_Domain"/>
</dbReference>
<feature type="region of interest" description="Disordered" evidence="3">
    <location>
        <begin position="1418"/>
        <end position="1441"/>
    </location>
</feature>
<feature type="compositionally biased region" description="Basic and acidic residues" evidence="3">
    <location>
        <begin position="938"/>
        <end position="952"/>
    </location>
</feature>
<name>A0A067REV8_ZOONE</name>
<dbReference type="eggNOG" id="KOG1426">
    <property type="taxonomic scope" value="Eukaryota"/>
</dbReference>
<feature type="region of interest" description="Disordered" evidence="3">
    <location>
        <begin position="543"/>
        <end position="578"/>
    </location>
</feature>
<feature type="repeat" description="RCC1" evidence="2">
    <location>
        <begin position="265"/>
        <end position="315"/>
    </location>
</feature>
<feature type="compositionally biased region" description="Basic and acidic residues" evidence="3">
    <location>
        <begin position="1431"/>
        <end position="1441"/>
    </location>
</feature>
<feature type="compositionally biased region" description="Polar residues" evidence="3">
    <location>
        <begin position="1631"/>
        <end position="1657"/>
    </location>
</feature>
<proteinExistence type="predicted"/>
<feature type="region of interest" description="Disordered" evidence="3">
    <location>
        <begin position="930"/>
        <end position="985"/>
    </location>
</feature>
<feature type="compositionally biased region" description="Polar residues" evidence="3">
    <location>
        <begin position="434"/>
        <end position="444"/>
    </location>
</feature>
<reference evidence="5 6" key="1">
    <citation type="journal article" date="2014" name="Nat. Commun.">
        <title>Molecular traces of alternative social organization in a termite genome.</title>
        <authorList>
            <person name="Terrapon N."/>
            <person name="Li C."/>
            <person name="Robertson H.M."/>
            <person name="Ji L."/>
            <person name="Meng X."/>
            <person name="Booth W."/>
            <person name="Chen Z."/>
            <person name="Childers C.P."/>
            <person name="Glastad K.M."/>
            <person name="Gokhale K."/>
            <person name="Gowin J."/>
            <person name="Gronenberg W."/>
            <person name="Hermansen R.A."/>
            <person name="Hu H."/>
            <person name="Hunt B.G."/>
            <person name="Huylmans A.K."/>
            <person name="Khalil S.M."/>
            <person name="Mitchell R.D."/>
            <person name="Munoz-Torres M.C."/>
            <person name="Mustard J.A."/>
            <person name="Pan H."/>
            <person name="Reese J.T."/>
            <person name="Scharf M.E."/>
            <person name="Sun F."/>
            <person name="Vogel H."/>
            <person name="Xiao J."/>
            <person name="Yang W."/>
            <person name="Yang Z."/>
            <person name="Yang Z."/>
            <person name="Zhou J."/>
            <person name="Zhu J."/>
            <person name="Brent C.S."/>
            <person name="Elsik C.G."/>
            <person name="Goodisman M.A."/>
            <person name="Liberles D.A."/>
            <person name="Roe R.M."/>
            <person name="Vargo E.L."/>
            <person name="Vilcinskas A."/>
            <person name="Wang J."/>
            <person name="Bornberg-Bauer E."/>
            <person name="Korb J."/>
            <person name="Zhang G."/>
            <person name="Liebig J."/>
        </authorList>
    </citation>
    <scope>NUCLEOTIDE SEQUENCE [LARGE SCALE GENOMIC DNA]</scope>
    <source>
        <tissue evidence="5">Whole organism</tissue>
    </source>
</reference>
<organism evidence="5 6">
    <name type="scientific">Zootermopsis nevadensis</name>
    <name type="common">Dampwood termite</name>
    <dbReference type="NCBI Taxonomy" id="136037"/>
    <lineage>
        <taxon>Eukaryota</taxon>
        <taxon>Metazoa</taxon>
        <taxon>Ecdysozoa</taxon>
        <taxon>Arthropoda</taxon>
        <taxon>Hexapoda</taxon>
        <taxon>Insecta</taxon>
        <taxon>Pterygota</taxon>
        <taxon>Neoptera</taxon>
        <taxon>Polyneoptera</taxon>
        <taxon>Dictyoptera</taxon>
        <taxon>Blattodea</taxon>
        <taxon>Blattoidea</taxon>
        <taxon>Termitoidae</taxon>
        <taxon>Termopsidae</taxon>
        <taxon>Zootermopsis</taxon>
    </lineage>
</organism>
<evidence type="ECO:0000259" key="4">
    <source>
        <dbReference type="Pfam" id="PF25390"/>
    </source>
</evidence>
<feature type="domain" description="RCC1-like" evidence="4">
    <location>
        <begin position="87"/>
        <end position="325"/>
    </location>
</feature>
<evidence type="ECO:0000256" key="1">
    <source>
        <dbReference type="ARBA" id="ARBA00022737"/>
    </source>
</evidence>
<feature type="region of interest" description="Disordered" evidence="3">
    <location>
        <begin position="689"/>
        <end position="735"/>
    </location>
</feature>
<dbReference type="EMBL" id="KK852511">
    <property type="protein sequence ID" value="KDR22302.1"/>
    <property type="molecule type" value="Genomic_DNA"/>
</dbReference>
<evidence type="ECO:0000256" key="2">
    <source>
        <dbReference type="PROSITE-ProRule" id="PRU00235"/>
    </source>
</evidence>
<dbReference type="PROSITE" id="PS50012">
    <property type="entry name" value="RCC1_3"/>
    <property type="match status" value="5"/>
</dbReference>